<evidence type="ECO:0000256" key="1">
    <source>
        <dbReference type="SAM" id="Phobius"/>
    </source>
</evidence>
<keyword evidence="1" id="KW-0812">Transmembrane</keyword>
<evidence type="ECO:0000313" key="3">
    <source>
        <dbReference type="EMBL" id="OTO08410.1"/>
    </source>
</evidence>
<protein>
    <submittedName>
        <fullName evidence="3">Uncharacterized protein</fullName>
    </submittedName>
</protein>
<keyword evidence="1" id="KW-1133">Transmembrane helix</keyword>
<accession>A0A242CER4</accession>
<keyword evidence="1" id="KW-0472">Membrane</keyword>
<dbReference type="EMBL" id="NGLE02000001">
    <property type="protein sequence ID" value="MEI5993931.1"/>
    <property type="molecule type" value="Genomic_DNA"/>
</dbReference>
<dbReference type="Proteomes" id="UP000195139">
    <property type="component" value="Unassembled WGS sequence"/>
</dbReference>
<dbReference type="RefSeq" id="WP_179190402.1">
    <property type="nucleotide sequence ID" value="NZ_NGLE02000001.1"/>
</dbReference>
<gene>
    <name evidence="3" type="ORF">A5880_001410</name>
    <name evidence="2" type="ORF">A5880_001489</name>
</gene>
<dbReference type="STRING" id="1834181.A5880_001410"/>
<reference evidence="2 4" key="2">
    <citation type="submission" date="2018-07" db="EMBL/GenBank/DDBJ databases">
        <title>The Genome Sequence of Enterococcus sp. DIV0659b.</title>
        <authorList>
            <consortium name="The Broad Institute Genomics Platform"/>
            <consortium name="The Broad Institute Genomic Center for Infectious Diseases"/>
            <person name="Earl A."/>
            <person name="Manson A."/>
            <person name="Schwartman J."/>
            <person name="Gilmore M."/>
            <person name="Abouelleil A."/>
            <person name="Cao P."/>
            <person name="Chapman S."/>
            <person name="Cusick C."/>
            <person name="Shea T."/>
            <person name="Young S."/>
            <person name="Neafsey D."/>
            <person name="Nusbaum C."/>
            <person name="Birren B."/>
        </authorList>
    </citation>
    <scope>NUCLEOTIDE SEQUENCE [LARGE SCALE GENOMIC DNA]</scope>
    <source>
        <strain evidence="2 4">4G2_DIV0659</strain>
    </source>
</reference>
<proteinExistence type="predicted"/>
<organism evidence="3">
    <name type="scientific">Candidatus Enterococcus mansonii</name>
    <dbReference type="NCBI Taxonomy" id="1834181"/>
    <lineage>
        <taxon>Bacteria</taxon>
        <taxon>Bacillati</taxon>
        <taxon>Bacillota</taxon>
        <taxon>Bacilli</taxon>
        <taxon>Lactobacillales</taxon>
        <taxon>Enterococcaceae</taxon>
        <taxon>Enterococcus</taxon>
    </lineage>
</organism>
<reference evidence="3" key="1">
    <citation type="submission" date="2017-05" db="EMBL/GenBank/DDBJ databases">
        <title>The Genome Sequence of Enterococcus sp. 4G2_DIV0659.</title>
        <authorList>
            <consortium name="The Broad Institute Genomics Platform"/>
            <consortium name="The Broad Institute Genomic Center for Infectious Diseases"/>
            <person name="Earl A."/>
            <person name="Manson A."/>
            <person name="Schwartman J."/>
            <person name="Gilmore M."/>
            <person name="Abouelleil A."/>
            <person name="Cao P."/>
            <person name="Chapman S."/>
            <person name="Cusick C."/>
            <person name="Shea T."/>
            <person name="Young S."/>
            <person name="Neafsey D."/>
            <person name="Nusbaum C."/>
            <person name="Birren B."/>
        </authorList>
    </citation>
    <scope>NUCLEOTIDE SEQUENCE [LARGE SCALE GENOMIC DNA]</scope>
    <source>
        <strain evidence="3">4G2_DIV0659</strain>
    </source>
</reference>
<comment type="caution">
    <text evidence="3">The sequence shown here is derived from an EMBL/GenBank/DDBJ whole genome shotgun (WGS) entry which is preliminary data.</text>
</comment>
<name>A0A242CER4_9ENTE</name>
<evidence type="ECO:0000313" key="2">
    <source>
        <dbReference type="EMBL" id="MEI5993931.1"/>
    </source>
</evidence>
<dbReference type="AlphaFoldDB" id="A0A242CER4"/>
<evidence type="ECO:0000313" key="4">
    <source>
        <dbReference type="Proteomes" id="UP000195139"/>
    </source>
</evidence>
<dbReference type="EMBL" id="NGLE01000002">
    <property type="protein sequence ID" value="OTO08410.1"/>
    <property type="molecule type" value="Genomic_DNA"/>
</dbReference>
<keyword evidence="4" id="KW-1185">Reference proteome</keyword>
<sequence length="46" mass="5151">MIIIKELFLSLVLGAAIAGLLTVLLVNNPKVWYKTAKKIKNQQKNN</sequence>
<feature type="transmembrane region" description="Helical" evidence="1">
    <location>
        <begin position="7"/>
        <end position="26"/>
    </location>
</feature>